<sequence length="521" mass="61060">MTSIITILTIALIECVFGVIYVDLKNFIISNGVNVFHGRFNINSRYFMFVGDSEPISELRYGNEVIFPKENGSQEYNLLVELFIINKVILVSFYVHTFNDGLLKSVNRHTISISSDKYSHISNEEFMSKINKPVLVSFDIGPKPKHPFIKSTISDHVNYQIGKYKFENKYKSFMLDGKSGPKYRFGYVYDSKHPAVVGCTKRPYLTDECFSIAIYKSEPHYNNVFQSRFEPFTIELFYDYIRTYDMRPILGEEYWLLSEYCDKILSNQIIMDAIKLHISFRKHPSGIPVITLDISELISPELFGIQKVTGSSNIWNYTLYKHERKSKYENRIRLIMDSNIKKRKIYVQRNHYDSFKIEVYRNEEETYVIMSSEIRKLEEITNKIKICKKLEIDNYKVLSLSECDGIIEMFEKSYPIKLDITIDEEQPSLFEKKEISDGEMTIHHFSIKETNDFGESILNKYVFGAVYATGSFQPGNIPLEPFRKNKVMINPNINTNKFIVRNKSTFDDLNTPQYQLFRLRT</sequence>
<keyword evidence="2" id="KW-1185">Reference proteome</keyword>
<dbReference type="KEGG" id="tan:TA09490"/>
<dbReference type="GeneID" id="3864671"/>
<proteinExistence type="predicted"/>
<dbReference type="VEuPathDB" id="PiroplasmaDB:TA09490"/>
<dbReference type="Proteomes" id="UP000001950">
    <property type="component" value="Chromosome 3"/>
</dbReference>
<dbReference type="InParanoid" id="Q4UBX5"/>
<evidence type="ECO:0000313" key="1">
    <source>
        <dbReference type="EMBL" id="CAI75676.1"/>
    </source>
</evidence>
<name>Q4UBX5_THEAN</name>
<evidence type="ECO:0000313" key="2">
    <source>
        <dbReference type="Proteomes" id="UP000001950"/>
    </source>
</evidence>
<dbReference type="EMBL" id="CR940352">
    <property type="protein sequence ID" value="CAI75676.1"/>
    <property type="molecule type" value="Genomic_DNA"/>
</dbReference>
<protein>
    <submittedName>
        <fullName evidence="1">Uncharacterized protein</fullName>
    </submittedName>
</protein>
<accession>Q4UBX5</accession>
<dbReference type="RefSeq" id="XP_955152.1">
    <property type="nucleotide sequence ID" value="XM_950059.1"/>
</dbReference>
<reference evidence="1 2" key="1">
    <citation type="journal article" date="2005" name="Science">
        <title>Genome of the host-cell transforming parasite Theileria annulata compared with T. parva.</title>
        <authorList>
            <person name="Pain A."/>
            <person name="Renauld H."/>
            <person name="Berriman M."/>
            <person name="Murphy L."/>
            <person name="Yeats C.A."/>
            <person name="Weir W."/>
            <person name="Kerhornou A."/>
            <person name="Aslett M."/>
            <person name="Bishop R."/>
            <person name="Bouchier C."/>
            <person name="Cochet M."/>
            <person name="Coulson R.M.R."/>
            <person name="Cronin A."/>
            <person name="de Villiers E.P."/>
            <person name="Fraser A."/>
            <person name="Fosker N."/>
            <person name="Gardner M."/>
            <person name="Goble A."/>
            <person name="Griffiths-Jones S."/>
            <person name="Harris D.E."/>
            <person name="Katzer F."/>
            <person name="Larke N."/>
            <person name="Lord A."/>
            <person name="Maser P."/>
            <person name="McKellar S."/>
            <person name="Mooney P."/>
            <person name="Morton F."/>
            <person name="Nene V."/>
            <person name="O'Neil S."/>
            <person name="Price C."/>
            <person name="Quail M.A."/>
            <person name="Rabbinowitsch E."/>
            <person name="Rawlings N.D."/>
            <person name="Rutter S."/>
            <person name="Saunders D."/>
            <person name="Seeger K."/>
            <person name="Shah T."/>
            <person name="Squares R."/>
            <person name="Squares S."/>
            <person name="Tivey A."/>
            <person name="Walker A.R."/>
            <person name="Woodward J."/>
            <person name="Dobbelaere D.A.E."/>
            <person name="Langsley G."/>
            <person name="Rajandream M.A."/>
            <person name="McKeever D."/>
            <person name="Shiels B."/>
            <person name="Tait A."/>
            <person name="Barrell B.G."/>
            <person name="Hall N."/>
        </authorList>
    </citation>
    <scope>NUCLEOTIDE SEQUENCE [LARGE SCALE GENOMIC DNA]</scope>
    <source>
        <strain evidence="2">Ankara</strain>
    </source>
</reference>
<gene>
    <name evidence="1" type="ORF">TA09490</name>
</gene>
<dbReference type="AlphaFoldDB" id="Q4UBX5"/>
<dbReference type="eggNOG" id="ENOG502TMXH">
    <property type="taxonomic scope" value="Eukaryota"/>
</dbReference>
<dbReference type="OrthoDB" id="10386924at2759"/>
<organism evidence="1 2">
    <name type="scientific">Theileria annulata</name>
    <dbReference type="NCBI Taxonomy" id="5874"/>
    <lineage>
        <taxon>Eukaryota</taxon>
        <taxon>Sar</taxon>
        <taxon>Alveolata</taxon>
        <taxon>Apicomplexa</taxon>
        <taxon>Aconoidasida</taxon>
        <taxon>Piroplasmida</taxon>
        <taxon>Theileriidae</taxon>
        <taxon>Theileria</taxon>
    </lineage>
</organism>